<accession>A0A9D2E3A6</accession>
<name>A0A9D2E3A6_9FIRM</name>
<feature type="domain" description="DUF3848" evidence="1">
    <location>
        <begin position="9"/>
        <end position="96"/>
    </location>
</feature>
<organism evidence="2 3">
    <name type="scientific">Candidatus Allofournierella merdipullorum</name>
    <dbReference type="NCBI Taxonomy" id="2838595"/>
    <lineage>
        <taxon>Bacteria</taxon>
        <taxon>Bacillati</taxon>
        <taxon>Bacillota</taxon>
        <taxon>Clostridia</taxon>
        <taxon>Eubacteriales</taxon>
        <taxon>Oscillospiraceae</taxon>
        <taxon>Allofournierella</taxon>
    </lineage>
</organism>
<reference evidence="2" key="2">
    <citation type="submission" date="2021-04" db="EMBL/GenBank/DDBJ databases">
        <authorList>
            <person name="Gilroy R."/>
        </authorList>
    </citation>
    <scope>NUCLEOTIDE SEQUENCE</scope>
    <source>
        <strain evidence="2">ChiGjej4B4-18154</strain>
    </source>
</reference>
<dbReference type="Proteomes" id="UP000824035">
    <property type="component" value="Unassembled WGS sequence"/>
</dbReference>
<dbReference type="AlphaFoldDB" id="A0A9D2E3A6"/>
<sequence length="115" mass="13254">MSVSNYDLLQAKVDAELARYTEELMSHGPQEVVDNAYELVIKSELAVRLESAFLSKQQIRALLDQENPLAYIYGRWENDHAAIGDLLCDTIYTAGNDAHRERLTKNKQRRKEETR</sequence>
<protein>
    <submittedName>
        <fullName evidence="2">DUF3848 domain-containing protein</fullName>
    </submittedName>
</protein>
<dbReference type="EMBL" id="DXBV01000021">
    <property type="protein sequence ID" value="HIZ30062.1"/>
    <property type="molecule type" value="Genomic_DNA"/>
</dbReference>
<dbReference type="InterPro" id="IPR024380">
    <property type="entry name" value="DUF3848"/>
</dbReference>
<reference evidence="2" key="1">
    <citation type="journal article" date="2021" name="PeerJ">
        <title>Extensive microbial diversity within the chicken gut microbiome revealed by metagenomics and culture.</title>
        <authorList>
            <person name="Gilroy R."/>
            <person name="Ravi A."/>
            <person name="Getino M."/>
            <person name="Pursley I."/>
            <person name="Horton D.L."/>
            <person name="Alikhan N.F."/>
            <person name="Baker D."/>
            <person name="Gharbi K."/>
            <person name="Hall N."/>
            <person name="Watson M."/>
            <person name="Adriaenssens E.M."/>
            <person name="Foster-Nyarko E."/>
            <person name="Jarju S."/>
            <person name="Secka A."/>
            <person name="Antonio M."/>
            <person name="Oren A."/>
            <person name="Chaudhuri R.R."/>
            <person name="La Ragione R."/>
            <person name="Hildebrand F."/>
            <person name="Pallen M.J."/>
        </authorList>
    </citation>
    <scope>NUCLEOTIDE SEQUENCE</scope>
    <source>
        <strain evidence="2">ChiGjej4B4-18154</strain>
    </source>
</reference>
<proteinExistence type="predicted"/>
<comment type="caution">
    <text evidence="2">The sequence shown here is derived from an EMBL/GenBank/DDBJ whole genome shotgun (WGS) entry which is preliminary data.</text>
</comment>
<gene>
    <name evidence="2" type="ORF">H9813_02360</name>
</gene>
<evidence type="ECO:0000313" key="2">
    <source>
        <dbReference type="EMBL" id="HIZ30062.1"/>
    </source>
</evidence>
<evidence type="ECO:0000313" key="3">
    <source>
        <dbReference type="Proteomes" id="UP000824035"/>
    </source>
</evidence>
<evidence type="ECO:0000259" key="1">
    <source>
        <dbReference type="Pfam" id="PF12959"/>
    </source>
</evidence>
<dbReference type="Pfam" id="PF12959">
    <property type="entry name" value="DUF3848"/>
    <property type="match status" value="1"/>
</dbReference>